<dbReference type="InterPro" id="IPR001932">
    <property type="entry name" value="PPM-type_phosphatase-like_dom"/>
</dbReference>
<dbReference type="Pfam" id="PF07228">
    <property type="entry name" value="SpoIIE"/>
    <property type="match status" value="1"/>
</dbReference>
<dbReference type="AlphaFoldDB" id="A0A0H4VMA1"/>
<accession>A0A0H4VMA1</accession>
<dbReference type="SUPFAM" id="SSF55874">
    <property type="entry name" value="ATPase domain of HSP90 chaperone/DNA topoisomerase II/histidine kinase"/>
    <property type="match status" value="1"/>
</dbReference>
<dbReference type="Proteomes" id="UP000036458">
    <property type="component" value="Chromosome"/>
</dbReference>
<dbReference type="PANTHER" id="PTHR35801">
    <property type="entry name" value="PHOSPHOSERINE PHOSPHATASE RSBX"/>
    <property type="match status" value="1"/>
</dbReference>
<evidence type="ECO:0000313" key="3">
    <source>
        <dbReference type="Proteomes" id="UP000036458"/>
    </source>
</evidence>
<name>A0A0H4VMA1_9BACT</name>
<dbReference type="PATRIC" id="fig|1379910.4.peg.3749"/>
<evidence type="ECO:0000313" key="2">
    <source>
        <dbReference type="EMBL" id="AKQ46985.1"/>
    </source>
</evidence>
<dbReference type="InterPro" id="IPR039248">
    <property type="entry name" value="Ptase_RsbX"/>
</dbReference>
<dbReference type="KEGG" id="ruf:TH63_17205"/>
<protein>
    <recommendedName>
        <fullName evidence="1">PPM-type phosphatase domain-containing protein</fullName>
    </recommendedName>
</protein>
<organism evidence="2 3">
    <name type="scientific">Rufibacter radiotolerans</name>
    <dbReference type="NCBI Taxonomy" id="1379910"/>
    <lineage>
        <taxon>Bacteria</taxon>
        <taxon>Pseudomonadati</taxon>
        <taxon>Bacteroidota</taxon>
        <taxon>Cytophagia</taxon>
        <taxon>Cytophagales</taxon>
        <taxon>Hymenobacteraceae</taxon>
        <taxon>Rufibacter</taxon>
    </lineage>
</organism>
<feature type="domain" description="PPM-type phosphatase" evidence="1">
    <location>
        <begin position="152"/>
        <end position="345"/>
    </location>
</feature>
<dbReference type="RefSeq" id="WP_048922037.1">
    <property type="nucleotide sequence ID" value="NZ_CP010777.1"/>
</dbReference>
<keyword evidence="3" id="KW-1185">Reference proteome</keyword>
<dbReference type="InterPro" id="IPR003594">
    <property type="entry name" value="HATPase_dom"/>
</dbReference>
<dbReference type="EMBL" id="CP010777">
    <property type="protein sequence ID" value="AKQ46985.1"/>
    <property type="molecule type" value="Genomic_DNA"/>
</dbReference>
<dbReference type="Pfam" id="PF13581">
    <property type="entry name" value="HATPase_c_2"/>
    <property type="match status" value="1"/>
</dbReference>
<proteinExistence type="predicted"/>
<dbReference type="OrthoDB" id="479131at2"/>
<dbReference type="STRING" id="1379910.TH63_17205"/>
<dbReference type="InterPro" id="IPR036890">
    <property type="entry name" value="HATPase_C_sf"/>
</dbReference>
<gene>
    <name evidence="2" type="ORF">TH63_17205</name>
</gene>
<dbReference type="SUPFAM" id="SSF81606">
    <property type="entry name" value="PP2C-like"/>
    <property type="match status" value="1"/>
</dbReference>
<dbReference type="Gene3D" id="3.30.565.10">
    <property type="entry name" value="Histidine kinase-like ATPase, C-terminal domain"/>
    <property type="match status" value="1"/>
</dbReference>
<dbReference type="PANTHER" id="PTHR35801:SF1">
    <property type="entry name" value="PHOSPHOSERINE PHOSPHATASE RSBX"/>
    <property type="match status" value="1"/>
</dbReference>
<evidence type="ECO:0000259" key="1">
    <source>
        <dbReference type="SMART" id="SM00331"/>
    </source>
</evidence>
<dbReference type="SMART" id="SM00331">
    <property type="entry name" value="PP2C_SIG"/>
    <property type="match status" value="1"/>
</dbReference>
<reference evidence="2 3" key="1">
    <citation type="submission" date="2015-01" db="EMBL/GenBank/DDBJ databases">
        <title>Rufibacter sp./DG31D/ whole genome sequencing.</title>
        <authorList>
            <person name="Kim M.K."/>
            <person name="Srinivasan S."/>
            <person name="Lee J.-J."/>
        </authorList>
    </citation>
    <scope>NUCLEOTIDE SEQUENCE [LARGE SCALE GENOMIC DNA]</scope>
    <source>
        <strain evidence="2 3">DG31D</strain>
    </source>
</reference>
<sequence length="347" mass="38220">MDFNFGAHQHFPLTDRSFLNIVRRDIGKIAEAHGLTETETGKVNLIISEMATNLLKHTATQGGELLVKAMYDEKGHTEGMEMICLDNGPGMSDPWRMMEDGVSTFGSMGQGLGAIQRMSDFFDIYSQRGLGTVILSRVYRKGKAPKSAARSEYAFKVGAVMVPKPGEKVSGDGWALRLSHQGAYLLVLDGLGHGEHAHEASLQGIRAFQQHPKHTPAEMLRGIHAEIKRTRGAVGAIAHWNAETASLRYCGIGNISGRLFFSGTLKNMLSYNGTLGMNVPTTINDQQHDWSPGHLMVMHSDGLKSRWDMSKYPELTRHDPTLIAAMLYKDNTRTLDDTLVVVVRASV</sequence>
<dbReference type="Gene3D" id="3.60.40.10">
    <property type="entry name" value="PPM-type phosphatase domain"/>
    <property type="match status" value="1"/>
</dbReference>
<dbReference type="InterPro" id="IPR036457">
    <property type="entry name" value="PPM-type-like_dom_sf"/>
</dbReference>